<evidence type="ECO:0000256" key="7">
    <source>
        <dbReference type="RuleBase" id="RU365090"/>
    </source>
</evidence>
<dbReference type="Gene3D" id="3.90.105.10">
    <property type="entry name" value="Molybdopterin biosynthesis moea protein, domain 2"/>
    <property type="match status" value="1"/>
</dbReference>
<dbReference type="RefSeq" id="WP_194019335.1">
    <property type="nucleotide sequence ID" value="NZ_JADEVV010000014.1"/>
</dbReference>
<feature type="domain" description="MoaB/Mog" evidence="8">
    <location>
        <begin position="177"/>
        <end position="318"/>
    </location>
</feature>
<dbReference type="Gene3D" id="3.40.980.10">
    <property type="entry name" value="MoaB/Mog-like domain"/>
    <property type="match status" value="1"/>
</dbReference>
<keyword evidence="7" id="KW-0808">Transferase</keyword>
<dbReference type="SUPFAM" id="SSF63867">
    <property type="entry name" value="MoeA C-terminal domain-like"/>
    <property type="match status" value="1"/>
</dbReference>
<keyword evidence="7" id="KW-0460">Magnesium</keyword>
<keyword evidence="7" id="KW-0479">Metal-binding</keyword>
<dbReference type="Proteomes" id="UP000658720">
    <property type="component" value="Unassembled WGS sequence"/>
</dbReference>
<dbReference type="InterPro" id="IPR001453">
    <property type="entry name" value="MoaB/Mog_dom"/>
</dbReference>
<comment type="similarity">
    <text evidence="3 7">Belongs to the MoeA family.</text>
</comment>
<dbReference type="EC" id="2.10.1.1" evidence="7"/>
<comment type="caution">
    <text evidence="9">The sequence shown here is derived from an EMBL/GenBank/DDBJ whole genome shotgun (WGS) entry which is preliminary data.</text>
</comment>
<dbReference type="PROSITE" id="PS01079">
    <property type="entry name" value="MOCF_BIOSYNTHESIS_2"/>
    <property type="match status" value="1"/>
</dbReference>
<dbReference type="NCBIfam" id="TIGR00177">
    <property type="entry name" value="molyb_syn"/>
    <property type="match status" value="1"/>
</dbReference>
<evidence type="ECO:0000256" key="2">
    <source>
        <dbReference type="ARBA" id="ARBA00005046"/>
    </source>
</evidence>
<dbReference type="Gene3D" id="2.170.190.11">
    <property type="entry name" value="Molybdopterin biosynthesis moea protein, domain 3"/>
    <property type="match status" value="1"/>
</dbReference>
<organism evidence="9 10">
    <name type="scientific">Synechocystis salina LEGE 00031</name>
    <dbReference type="NCBI Taxonomy" id="1828736"/>
    <lineage>
        <taxon>Bacteria</taxon>
        <taxon>Bacillati</taxon>
        <taxon>Cyanobacteriota</taxon>
        <taxon>Cyanophyceae</taxon>
        <taxon>Synechococcales</taxon>
        <taxon>Merismopediaceae</taxon>
        <taxon>Synechocystis</taxon>
    </lineage>
</organism>
<dbReference type="SMART" id="SM00852">
    <property type="entry name" value="MoCF_biosynth"/>
    <property type="match status" value="1"/>
</dbReference>
<accession>A0ABR9VRI5</accession>
<comment type="pathway">
    <text evidence="2 7">Cofactor biosynthesis; molybdopterin biosynthesis.</text>
</comment>
<reference evidence="9 10" key="1">
    <citation type="submission" date="2020-10" db="EMBL/GenBank/DDBJ databases">
        <authorList>
            <person name="Castelo-Branco R."/>
            <person name="Eusebio N."/>
            <person name="Adriana R."/>
            <person name="Vieira A."/>
            <person name="Brugerolle De Fraissinette N."/>
            <person name="Rezende De Castro R."/>
            <person name="Schneider M.P."/>
            <person name="Vasconcelos V."/>
            <person name="Leao P.N."/>
        </authorList>
    </citation>
    <scope>NUCLEOTIDE SEQUENCE [LARGE SCALE GENOMIC DNA]</scope>
    <source>
        <strain evidence="9 10">LEGE 00031</strain>
    </source>
</reference>
<protein>
    <recommendedName>
        <fullName evidence="7">Molybdopterin molybdenumtransferase</fullName>
        <ecNumber evidence="7">2.10.1.1</ecNumber>
    </recommendedName>
</protein>
<comment type="function">
    <text evidence="1 7">Catalyzes the insertion of molybdate into adenylated molybdopterin with the concomitant release of AMP.</text>
</comment>
<gene>
    <name evidence="9" type="ORF">IQ217_06540</name>
</gene>
<dbReference type="InterPro" id="IPR038987">
    <property type="entry name" value="MoeA-like"/>
</dbReference>
<dbReference type="SUPFAM" id="SSF53218">
    <property type="entry name" value="Molybdenum cofactor biosynthesis proteins"/>
    <property type="match status" value="1"/>
</dbReference>
<evidence type="ECO:0000256" key="1">
    <source>
        <dbReference type="ARBA" id="ARBA00002901"/>
    </source>
</evidence>
<dbReference type="InterPro" id="IPR005110">
    <property type="entry name" value="MoeA_linker/N"/>
</dbReference>
<evidence type="ECO:0000256" key="4">
    <source>
        <dbReference type="ARBA" id="ARBA00022505"/>
    </source>
</evidence>
<dbReference type="PANTHER" id="PTHR10192:SF5">
    <property type="entry name" value="GEPHYRIN"/>
    <property type="match status" value="1"/>
</dbReference>
<keyword evidence="5 7" id="KW-0501">Molybdenum cofactor biosynthesis</keyword>
<dbReference type="SUPFAM" id="SSF63882">
    <property type="entry name" value="MoeA N-terminal region -like"/>
    <property type="match status" value="1"/>
</dbReference>
<evidence type="ECO:0000259" key="8">
    <source>
        <dbReference type="SMART" id="SM00852"/>
    </source>
</evidence>
<dbReference type="InterPro" id="IPR036425">
    <property type="entry name" value="MoaB/Mog-like_dom_sf"/>
</dbReference>
<evidence type="ECO:0000313" key="10">
    <source>
        <dbReference type="Proteomes" id="UP000658720"/>
    </source>
</evidence>
<evidence type="ECO:0000256" key="3">
    <source>
        <dbReference type="ARBA" id="ARBA00010763"/>
    </source>
</evidence>
<keyword evidence="4 7" id="KW-0500">Molybdenum</keyword>
<comment type="catalytic activity">
    <reaction evidence="6">
        <text>adenylyl-molybdopterin + molybdate = Mo-molybdopterin + AMP + H(+)</text>
        <dbReference type="Rhea" id="RHEA:35047"/>
        <dbReference type="ChEBI" id="CHEBI:15378"/>
        <dbReference type="ChEBI" id="CHEBI:36264"/>
        <dbReference type="ChEBI" id="CHEBI:62727"/>
        <dbReference type="ChEBI" id="CHEBI:71302"/>
        <dbReference type="ChEBI" id="CHEBI:456215"/>
        <dbReference type="EC" id="2.10.1.1"/>
    </reaction>
</comment>
<dbReference type="Pfam" id="PF00994">
    <property type="entry name" value="MoCF_biosynth"/>
    <property type="match status" value="1"/>
</dbReference>
<evidence type="ECO:0000256" key="6">
    <source>
        <dbReference type="ARBA" id="ARBA00047317"/>
    </source>
</evidence>
<dbReference type="InterPro" id="IPR005111">
    <property type="entry name" value="MoeA_C_domain_IV"/>
</dbReference>
<comment type="cofactor">
    <cofactor evidence="7">
        <name>Mg(2+)</name>
        <dbReference type="ChEBI" id="CHEBI:18420"/>
    </cofactor>
</comment>
<name>A0ABR9VRI5_9SYNC</name>
<dbReference type="EMBL" id="JADEVV010000014">
    <property type="protein sequence ID" value="MBE9253518.1"/>
    <property type="molecule type" value="Genomic_DNA"/>
</dbReference>
<dbReference type="InterPro" id="IPR036135">
    <property type="entry name" value="MoeA_linker/N_sf"/>
</dbReference>
<proteinExistence type="inferred from homology"/>
<dbReference type="Pfam" id="PF03454">
    <property type="entry name" value="MoeA_C"/>
    <property type="match status" value="1"/>
</dbReference>
<dbReference type="Gene3D" id="2.40.340.10">
    <property type="entry name" value="MoeA, C-terminal, domain IV"/>
    <property type="match status" value="1"/>
</dbReference>
<dbReference type="InterPro" id="IPR008284">
    <property type="entry name" value="MoCF_biosynth_CS"/>
</dbReference>
<keyword evidence="10" id="KW-1185">Reference proteome</keyword>
<dbReference type="PANTHER" id="PTHR10192">
    <property type="entry name" value="MOLYBDOPTERIN BIOSYNTHESIS PROTEIN"/>
    <property type="match status" value="1"/>
</dbReference>
<dbReference type="Pfam" id="PF03453">
    <property type="entry name" value="MoeA_N"/>
    <property type="match status" value="1"/>
</dbReference>
<sequence length="390" mass="43448">MISVAAAVEIIQTHWPDFGDTTIDFDGSYGAVLAESIEADRDYPPGDRVMMDGIALAWSEYNQGRRQFNLLGTVAAGDRRCSLPDQAGCLEVMTGALLPQNCDLVIPYEEVAIADHQVKIVDLRSRNPGEFIHSKASDCRSGTVILESASKLNGPAWSIITSFGKTKVKIKQTPRIQIISTGDELVEVTQKPESHQLRRSNLYGLQVSLQSRGFQNLNLNHLADDQEVIISHYQRAKLEYDILIYSGGISKGKFDYLPKVWSELGVTKYIHGVAQKPGKPMYFGVDHQAKTVIIGLPGNPISSLVCLHRYFLDNPPIYAQLTRDFTFKKDLTYFLPVKRSYTPQAVITAEPLPVKNSGEFIALANSDGFLELPQHQAYFQAGECFPFYAW</sequence>
<dbReference type="InterPro" id="IPR036688">
    <property type="entry name" value="MoeA_C_domain_IV_sf"/>
</dbReference>
<dbReference type="CDD" id="cd00887">
    <property type="entry name" value="MoeA"/>
    <property type="match status" value="1"/>
</dbReference>
<evidence type="ECO:0000256" key="5">
    <source>
        <dbReference type="ARBA" id="ARBA00023150"/>
    </source>
</evidence>
<evidence type="ECO:0000313" key="9">
    <source>
        <dbReference type="EMBL" id="MBE9253518.1"/>
    </source>
</evidence>